<dbReference type="Pfam" id="PF00753">
    <property type="entry name" value="Lactamase_B"/>
    <property type="match status" value="1"/>
</dbReference>
<keyword evidence="3" id="KW-0378">Hydrolase</keyword>
<dbReference type="Gene3D" id="3.60.15.10">
    <property type="entry name" value="Ribonuclease Z/Hydroxyacylglutathione hydrolase-like"/>
    <property type="match status" value="1"/>
</dbReference>
<dbReference type="CDD" id="cd06262">
    <property type="entry name" value="metallo-hydrolase-like_MBL-fold"/>
    <property type="match status" value="1"/>
</dbReference>
<dbReference type="Proteomes" id="UP001652442">
    <property type="component" value="Unassembled WGS sequence"/>
</dbReference>
<evidence type="ECO:0000256" key="2">
    <source>
        <dbReference type="ARBA" id="ARBA00022723"/>
    </source>
</evidence>
<accession>A0ABT2TJG1</accession>
<organism evidence="6 7">
    <name type="scientific">Brotonthovivens ammoniilytica</name>
    <dbReference type="NCBI Taxonomy" id="2981725"/>
    <lineage>
        <taxon>Bacteria</taxon>
        <taxon>Bacillati</taxon>
        <taxon>Bacillota</taxon>
        <taxon>Clostridia</taxon>
        <taxon>Lachnospirales</taxon>
        <taxon>Lachnospiraceae</taxon>
        <taxon>Brotonthovivens</taxon>
    </lineage>
</organism>
<dbReference type="PANTHER" id="PTHR46233">
    <property type="entry name" value="HYDROXYACYLGLUTATHIONE HYDROLASE GLOC"/>
    <property type="match status" value="1"/>
</dbReference>
<keyword evidence="4" id="KW-0862">Zinc</keyword>
<evidence type="ECO:0000259" key="5">
    <source>
        <dbReference type="SMART" id="SM00849"/>
    </source>
</evidence>
<comment type="cofactor">
    <cofactor evidence="1">
        <name>Zn(2+)</name>
        <dbReference type="ChEBI" id="CHEBI:29105"/>
    </cofactor>
</comment>
<gene>
    <name evidence="6" type="ORF">OCV88_08420</name>
</gene>
<feature type="domain" description="Metallo-beta-lactamase" evidence="5">
    <location>
        <begin position="11"/>
        <end position="201"/>
    </location>
</feature>
<reference evidence="6 7" key="1">
    <citation type="journal article" date="2021" name="ISME Commun">
        <title>Automated analysis of genomic sequences facilitates high-throughput and comprehensive description of bacteria.</title>
        <authorList>
            <person name="Hitch T.C.A."/>
        </authorList>
    </citation>
    <scope>NUCLEOTIDE SEQUENCE [LARGE SCALE GENOMIC DNA]</scope>
    <source>
        <strain evidence="6 7">Sanger_109</strain>
    </source>
</reference>
<protein>
    <submittedName>
        <fullName evidence="6">MBL fold metallo-hydrolase</fullName>
    </submittedName>
</protein>
<evidence type="ECO:0000256" key="3">
    <source>
        <dbReference type="ARBA" id="ARBA00022801"/>
    </source>
</evidence>
<comment type="caution">
    <text evidence="6">The sequence shown here is derived from an EMBL/GenBank/DDBJ whole genome shotgun (WGS) entry which is preliminary data.</text>
</comment>
<dbReference type="PANTHER" id="PTHR46233:SF3">
    <property type="entry name" value="HYDROXYACYLGLUTATHIONE HYDROLASE GLOC"/>
    <property type="match status" value="1"/>
</dbReference>
<evidence type="ECO:0000313" key="7">
    <source>
        <dbReference type="Proteomes" id="UP001652442"/>
    </source>
</evidence>
<dbReference type="InterPro" id="IPR001279">
    <property type="entry name" value="Metallo-B-lactamas"/>
</dbReference>
<keyword evidence="7" id="KW-1185">Reference proteome</keyword>
<dbReference type="EMBL" id="JAOQJQ010000003">
    <property type="protein sequence ID" value="MCU6762355.1"/>
    <property type="molecule type" value="Genomic_DNA"/>
</dbReference>
<dbReference type="InterPro" id="IPR036866">
    <property type="entry name" value="RibonucZ/Hydroxyglut_hydro"/>
</dbReference>
<dbReference type="RefSeq" id="WP_158425069.1">
    <property type="nucleotide sequence ID" value="NZ_JAOQJQ010000003.1"/>
</dbReference>
<dbReference type="SMART" id="SM00849">
    <property type="entry name" value="Lactamase_B"/>
    <property type="match status" value="1"/>
</dbReference>
<name>A0ABT2TJG1_9FIRM</name>
<proteinExistence type="predicted"/>
<keyword evidence="2" id="KW-0479">Metal-binding</keyword>
<dbReference type="SUPFAM" id="SSF56281">
    <property type="entry name" value="Metallo-hydrolase/oxidoreductase"/>
    <property type="match status" value="1"/>
</dbReference>
<evidence type="ECO:0000256" key="4">
    <source>
        <dbReference type="ARBA" id="ARBA00022833"/>
    </source>
</evidence>
<dbReference type="InterPro" id="IPR051453">
    <property type="entry name" value="MBL_Glyoxalase_II"/>
</dbReference>
<evidence type="ECO:0000256" key="1">
    <source>
        <dbReference type="ARBA" id="ARBA00001947"/>
    </source>
</evidence>
<evidence type="ECO:0000313" key="6">
    <source>
        <dbReference type="EMBL" id="MCU6762355.1"/>
    </source>
</evidence>
<sequence>MIITVSSETMGSNSYLIEKNKKVLIIDPNEPDKIKGLISECGWQPEKILLTHEHFDHIKGLEEIREYFQIPAAASEACSLGIQNVRSNLSSIYDMYVYYQTGQTAGKRHPDFVCRPADEIFQGEYSFLWEGCRITMKALPGHSKGSSVIWLDEAFLFTGDYLIQNQPVITRFTGGAPDRYEKEARKYFACLPSGLFIYPGHGQPYVYTREMGAYE</sequence>